<reference evidence="1 2" key="1">
    <citation type="journal article" date="2014" name="PLoS Genet.">
        <title>The Genome of Spironucleus salmonicida Highlights a Fish Pathogen Adapted to Fluctuating Environments.</title>
        <authorList>
            <person name="Xu F."/>
            <person name="Jerlstrom-Hultqvist J."/>
            <person name="Einarsson E."/>
            <person name="Astvaldsson A."/>
            <person name="Svard S.G."/>
            <person name="Andersson J.O."/>
        </authorList>
    </citation>
    <scope>NUCLEOTIDE SEQUENCE [LARGE SCALE GENOMIC DNA]</scope>
    <source>
        <strain evidence="1 2">ATCC 50377</strain>
    </source>
</reference>
<accession>A0A9P8LWN8</accession>
<comment type="caution">
    <text evidence="1">The sequence shown here is derived from an EMBL/GenBank/DDBJ whole genome shotgun (WGS) entry which is preliminary data.</text>
</comment>
<protein>
    <submittedName>
        <fullName evidence="1">Uncharacterized protein</fullName>
    </submittedName>
</protein>
<dbReference type="Proteomes" id="UP000018208">
    <property type="component" value="Unassembled WGS sequence"/>
</dbReference>
<sequence>MNSKKGREFLEKMKSRDTKTELSLFIENKQQFEKNSLKQKYFDYMKKKFPDYQRIEKILSNQLCIEQPLVDNPSLSSFFQLFVEEQQLQIGLAQLYANLDQKSELLITLSQVQEDPKQIFFPPRVLSNNEYDIYQQRLKALQQQATLIQFQCSNLINNLPISTATFSLFDKLESNRKPPQNIQENFQLQVSSIIPDKSFIKIFSIAFKIPEANLTANFNAFADKKRQNNEIQHLMNAIQSAIINILEMFENYIPDEQIIYEDNSDKLKQKLANQNHIFSAKPIIPKKQEIIHKNNQPKSLNTDIFLFQAQKQAEKEYQQALDTLSTRTKADPSTIIFNQKITQLRKLKTDFETGQKKQISQERLKLMQNRILAAEKDAEKVRPKVEFDEEKLLQLSKNQVSRLKENENRKQLQNGLIFDGEFKGYNQFSAGKDDSKESFVAMNLLAERGLLGTEAASQALRELRGREVQQRFGGMLRDDVGKLFG</sequence>
<name>A0A9P8LWN8_9EUKA</name>
<dbReference type="AlphaFoldDB" id="A0A9P8LWN8"/>
<dbReference type="KEGG" id="ssao:94297312"/>
<proteinExistence type="predicted"/>
<dbReference type="RefSeq" id="XP_067766422.1">
    <property type="nucleotide sequence ID" value="XM_067907154.1"/>
</dbReference>
<dbReference type="EMBL" id="AUWU02000003">
    <property type="protein sequence ID" value="KAH0575649.1"/>
    <property type="molecule type" value="Genomic_DNA"/>
</dbReference>
<organism evidence="1 2">
    <name type="scientific">Spironucleus salmonicida</name>
    <dbReference type="NCBI Taxonomy" id="348837"/>
    <lineage>
        <taxon>Eukaryota</taxon>
        <taxon>Metamonada</taxon>
        <taxon>Diplomonadida</taxon>
        <taxon>Hexamitidae</taxon>
        <taxon>Hexamitinae</taxon>
        <taxon>Spironucleus</taxon>
    </lineage>
</organism>
<dbReference type="GeneID" id="94297312"/>
<evidence type="ECO:0000313" key="1">
    <source>
        <dbReference type="EMBL" id="KAH0575649.1"/>
    </source>
</evidence>
<evidence type="ECO:0000313" key="2">
    <source>
        <dbReference type="Proteomes" id="UP000018208"/>
    </source>
</evidence>
<keyword evidence="2" id="KW-1185">Reference proteome</keyword>
<gene>
    <name evidence="1" type="ORF">SS50377_23289</name>
</gene>